<dbReference type="AlphaFoldDB" id="A0A0C9ZJA9"/>
<proteinExistence type="predicted"/>
<dbReference type="EMBL" id="KN835446">
    <property type="protein sequence ID" value="KIK37505.1"/>
    <property type="molecule type" value="Genomic_DNA"/>
</dbReference>
<reference evidence="1 2" key="1">
    <citation type="submission" date="2014-04" db="EMBL/GenBank/DDBJ databases">
        <authorList>
            <consortium name="DOE Joint Genome Institute"/>
            <person name="Kuo A."/>
            <person name="Ruytinx J."/>
            <person name="Rineau F."/>
            <person name="Colpaert J."/>
            <person name="Kohler A."/>
            <person name="Nagy L.G."/>
            <person name="Floudas D."/>
            <person name="Copeland A."/>
            <person name="Barry K.W."/>
            <person name="Cichocki N."/>
            <person name="Veneault-Fourrey C."/>
            <person name="LaButti K."/>
            <person name="Lindquist E.A."/>
            <person name="Lipzen A."/>
            <person name="Lundell T."/>
            <person name="Morin E."/>
            <person name="Murat C."/>
            <person name="Sun H."/>
            <person name="Tunlid A."/>
            <person name="Henrissat B."/>
            <person name="Grigoriev I.V."/>
            <person name="Hibbett D.S."/>
            <person name="Martin F."/>
            <person name="Nordberg H.P."/>
            <person name="Cantor M.N."/>
            <person name="Hua S.X."/>
        </authorList>
    </citation>
    <scope>NUCLEOTIDE SEQUENCE [LARGE SCALE GENOMIC DNA]</scope>
    <source>
        <strain evidence="1 2">UH-Slu-Lm8-n1</strain>
    </source>
</reference>
<reference evidence="2" key="2">
    <citation type="submission" date="2015-01" db="EMBL/GenBank/DDBJ databases">
        <title>Evolutionary Origins and Diversification of the Mycorrhizal Mutualists.</title>
        <authorList>
            <consortium name="DOE Joint Genome Institute"/>
            <consortium name="Mycorrhizal Genomics Consortium"/>
            <person name="Kohler A."/>
            <person name="Kuo A."/>
            <person name="Nagy L.G."/>
            <person name="Floudas D."/>
            <person name="Copeland A."/>
            <person name="Barry K.W."/>
            <person name="Cichocki N."/>
            <person name="Veneault-Fourrey C."/>
            <person name="LaButti K."/>
            <person name="Lindquist E.A."/>
            <person name="Lipzen A."/>
            <person name="Lundell T."/>
            <person name="Morin E."/>
            <person name="Murat C."/>
            <person name="Riley R."/>
            <person name="Ohm R."/>
            <person name="Sun H."/>
            <person name="Tunlid A."/>
            <person name="Henrissat B."/>
            <person name="Grigoriev I.V."/>
            <person name="Hibbett D.S."/>
            <person name="Martin F."/>
        </authorList>
    </citation>
    <scope>NUCLEOTIDE SEQUENCE [LARGE SCALE GENOMIC DNA]</scope>
    <source>
        <strain evidence="2">UH-Slu-Lm8-n1</strain>
    </source>
</reference>
<dbReference type="HOGENOM" id="CLU_2063014_0_0_1"/>
<evidence type="ECO:0000313" key="2">
    <source>
        <dbReference type="Proteomes" id="UP000054485"/>
    </source>
</evidence>
<evidence type="ECO:0000313" key="1">
    <source>
        <dbReference type="EMBL" id="KIK37505.1"/>
    </source>
</evidence>
<dbReference type="Proteomes" id="UP000054485">
    <property type="component" value="Unassembled WGS sequence"/>
</dbReference>
<accession>A0A0C9ZJA9</accession>
<dbReference type="InParanoid" id="A0A0C9ZJA9"/>
<gene>
    <name evidence="1" type="ORF">CY34DRAFT_454140</name>
</gene>
<protein>
    <submittedName>
        <fullName evidence="1">Uncharacterized protein</fullName>
    </submittedName>
</protein>
<keyword evidence="2" id="KW-1185">Reference proteome</keyword>
<sequence>MDYRTASSAAVHTSALQLRTRFIDHRLNSGYKRSALHSIWLDDDDTIQACLTSNRLTYRIRHAPRHRIFRSHAPLVIIMASRHAPAHERQRLILAYYARINTRGNHSKQSRLSRHPYTW</sequence>
<name>A0A0C9ZJA9_9AGAM</name>
<organism evidence="1 2">
    <name type="scientific">Suillus luteus UH-Slu-Lm8-n1</name>
    <dbReference type="NCBI Taxonomy" id="930992"/>
    <lineage>
        <taxon>Eukaryota</taxon>
        <taxon>Fungi</taxon>
        <taxon>Dikarya</taxon>
        <taxon>Basidiomycota</taxon>
        <taxon>Agaricomycotina</taxon>
        <taxon>Agaricomycetes</taxon>
        <taxon>Agaricomycetidae</taxon>
        <taxon>Boletales</taxon>
        <taxon>Suillineae</taxon>
        <taxon>Suillaceae</taxon>
        <taxon>Suillus</taxon>
    </lineage>
</organism>